<dbReference type="InterPro" id="IPR032515">
    <property type="entry name" value="DUF4964"/>
</dbReference>
<feature type="domain" description="Glutaminase A central" evidence="3">
    <location>
        <begin position="471"/>
        <end position="808"/>
    </location>
</feature>
<dbReference type="Pfam" id="PF16335">
    <property type="entry name" value="GtaA_6_Hairpin"/>
    <property type="match status" value="1"/>
</dbReference>
<dbReference type="PANTHER" id="PTHR31987:SF1">
    <property type="entry name" value="GLUTAMINASE A"/>
    <property type="match status" value="1"/>
</dbReference>
<name>A0A8J6PYP0_9FLAO</name>
<comment type="caution">
    <text evidence="5">The sequence shown here is derived from an EMBL/GenBank/DDBJ whole genome shotgun (WGS) entry which is preliminary data.</text>
</comment>
<dbReference type="PANTHER" id="PTHR31987">
    <property type="entry name" value="GLUTAMINASE A-RELATED"/>
    <property type="match status" value="1"/>
</dbReference>
<accession>A0A8J6PYP0</accession>
<dbReference type="RefSeq" id="WP_188224465.1">
    <property type="nucleotide sequence ID" value="NZ_JACVXD010000011.1"/>
</dbReference>
<feature type="signal peptide" evidence="1">
    <location>
        <begin position="1"/>
        <end position="19"/>
    </location>
</feature>
<evidence type="ECO:0000259" key="2">
    <source>
        <dbReference type="Pfam" id="PF16334"/>
    </source>
</evidence>
<proteinExistence type="predicted"/>
<dbReference type="Gene3D" id="2.60.120.260">
    <property type="entry name" value="Galactose-binding domain-like"/>
    <property type="match status" value="1"/>
</dbReference>
<dbReference type="InterPro" id="IPR008928">
    <property type="entry name" value="6-hairpin_glycosidase_sf"/>
</dbReference>
<evidence type="ECO:0000313" key="5">
    <source>
        <dbReference type="EMBL" id="MBD0825173.1"/>
    </source>
</evidence>
<feature type="chain" id="PRO_5035219365" evidence="1">
    <location>
        <begin position="20"/>
        <end position="818"/>
    </location>
</feature>
<dbReference type="SUPFAM" id="SSF49785">
    <property type="entry name" value="Galactose-binding domain-like"/>
    <property type="match status" value="1"/>
</dbReference>
<dbReference type="Proteomes" id="UP000621516">
    <property type="component" value="Unassembled WGS sequence"/>
</dbReference>
<evidence type="ECO:0000259" key="3">
    <source>
        <dbReference type="Pfam" id="PF16335"/>
    </source>
</evidence>
<protein>
    <submittedName>
        <fullName evidence="5">DUF4965 domain-containing protein</fullName>
    </submittedName>
</protein>
<dbReference type="EMBL" id="JACVXD010000011">
    <property type="protein sequence ID" value="MBD0825173.1"/>
    <property type="molecule type" value="Genomic_DNA"/>
</dbReference>
<evidence type="ECO:0000259" key="4">
    <source>
        <dbReference type="Pfam" id="PF17168"/>
    </source>
</evidence>
<dbReference type="InterPro" id="IPR052743">
    <property type="entry name" value="Glutaminase_GtaA"/>
</dbReference>
<feature type="domain" description="Glutaminase A N-terminal" evidence="4">
    <location>
        <begin position="246"/>
        <end position="465"/>
    </location>
</feature>
<dbReference type="GO" id="GO:0005975">
    <property type="term" value="P:carbohydrate metabolic process"/>
    <property type="evidence" value="ECO:0007669"/>
    <property type="project" value="InterPro"/>
</dbReference>
<dbReference type="InterPro" id="IPR008979">
    <property type="entry name" value="Galactose-bd-like_sf"/>
</dbReference>
<feature type="domain" description="DUF4964" evidence="2">
    <location>
        <begin position="22"/>
        <end position="85"/>
    </location>
</feature>
<evidence type="ECO:0000313" key="6">
    <source>
        <dbReference type="Proteomes" id="UP000621516"/>
    </source>
</evidence>
<sequence length="818" mass="92902">MLKKLLPTLLVFAAFFMNAQKRQAPAYPLITHDPNFSIWSMTDALNDEPTKHWTGKDHSLLGMIKVDDSYYRFLGAETKNYETVLAASDEMAYQADYVETKPNFGWEKTNYNSSSWKKGPAPFSNDKRNAKTIWTSDNLWYRRSFDLNKTNLKNLYLKLRHDDNVVVYLNGDKIYETEGWQHHYKYIQISQDIVNKLKQKNNVLAIHIKNTAGGQWLDAGLVTEAPSVESIEIIKAKQKSVEFNATQTIYDFECGGVDVKLTFTSPLLMDDLDLMSRPVSYIDTEIRSNDGKAHETQLYFGASSDIAVNTQDQKVISEKYNSGKLSILKSGTVEQPILKKKGDDLRIDWGYLYVAVPNKKSVEQFVSNEILLNPFSTDRKVELNNKKLLLNTVINTGKVSNSSVKETIMLGYDDIYSINYFGTNLRPWWNKDNSSSIEKELAAAYKNYTKIIKKCIAFDEELYQDALKAGGKEYANILEIGYRQGIAAHKLVESPQGEILFLSKENNSNGSINTVDVTYPSAPQYLVYNPDLLKGMLNGIFYYTESGKWKKPFPAHDLGTYPIATGQTYGGDMPVEEAGNMLILTAAIAMAEGNADYAEMHWETLTSWVKYLEKSGLDPENQLCTDDFAGHLARNANLSVKAIVAIAGYGYLAEQLGKKDVAEKYSKLSKSMAREWMQLADAGDHYALTFNDKNTWSQKYNLVWDKIMGLHTFPEEVIDKELNYYQTKQNAYGLPLDNRSDYTKSDWILWTATLADDNSLFKKIANPVYKFAIETPSRVPMSDWHFTSTGRMTGFKARSVVGGYFIKLLAKEWENGKR</sequence>
<gene>
    <name evidence="5" type="ORF">ICJ85_14220</name>
</gene>
<dbReference type="InterPro" id="IPR032514">
    <property type="entry name" value="GtaA_central"/>
</dbReference>
<dbReference type="InterPro" id="IPR033433">
    <property type="entry name" value="GtaA_N"/>
</dbReference>
<organism evidence="5 6">
    <name type="scientific">Aestuariibaculum marinum</name>
    <dbReference type="NCBI Taxonomy" id="2683592"/>
    <lineage>
        <taxon>Bacteria</taxon>
        <taxon>Pseudomonadati</taxon>
        <taxon>Bacteroidota</taxon>
        <taxon>Flavobacteriia</taxon>
        <taxon>Flavobacteriales</taxon>
        <taxon>Flavobacteriaceae</taxon>
    </lineage>
</organism>
<keyword evidence="6" id="KW-1185">Reference proteome</keyword>
<evidence type="ECO:0000256" key="1">
    <source>
        <dbReference type="SAM" id="SignalP"/>
    </source>
</evidence>
<keyword evidence="1" id="KW-0732">Signal</keyword>
<dbReference type="Pfam" id="PF17168">
    <property type="entry name" value="DUF5127"/>
    <property type="match status" value="1"/>
</dbReference>
<dbReference type="AlphaFoldDB" id="A0A8J6PYP0"/>
<reference evidence="5 6" key="1">
    <citation type="journal article" date="2018" name="J. Microbiol.">
        <title>Aestuariibaculum marinum sp. nov., a marine bacterium isolated from seawater in South Korea.</title>
        <authorList>
            <person name="Choi J."/>
            <person name="Lee D."/>
            <person name="Jang J.H."/>
            <person name="Cha S."/>
            <person name="Seo T."/>
        </authorList>
    </citation>
    <scope>NUCLEOTIDE SEQUENCE [LARGE SCALE GENOMIC DNA]</scope>
    <source>
        <strain evidence="5 6">IP7</strain>
    </source>
</reference>
<dbReference type="SUPFAM" id="SSF48208">
    <property type="entry name" value="Six-hairpin glycosidases"/>
    <property type="match status" value="1"/>
</dbReference>
<dbReference type="Pfam" id="PF16334">
    <property type="entry name" value="DUF4964"/>
    <property type="match status" value="1"/>
</dbReference>